<comment type="caution">
    <text evidence="1">The sequence shown here is derived from an EMBL/GenBank/DDBJ whole genome shotgun (WGS) entry which is preliminary data.</text>
</comment>
<reference evidence="1" key="1">
    <citation type="submission" date="2021-07" db="EMBL/GenBank/DDBJ databases">
        <authorList>
            <person name="Fernandez M."/>
            <person name="Pereira P."/>
            <person name="Torres Tejerizo G.A."/>
            <person name="Gonzalez P."/>
            <person name="Agostini E."/>
        </authorList>
    </citation>
    <scope>NUCLEOTIDE SEQUENCE</scope>
    <source>
        <strain evidence="1">SFC 500-1A</strain>
    </source>
</reference>
<sequence>MKTLEQLINIEDSGWILVQEWMTQATNHIEVLPKNKLRAEQELLSIQVTTRSPMGSIIYETGGILIDHGWLRILASGHPKLDRGITEWNHHKTFHQSDLELTYLLIADDVLGGYFAINNGKLGEAIGKIYYFAPDTLVWENLDVSYSEFLTWAFNGDIAQFYQVFRWQNWQTDLQSLNGNQVFSFMPMLFTKEGKDIEQVDKKIIPISESYDFHFAPTLK</sequence>
<dbReference type="InterPro" id="IPR021239">
    <property type="entry name" value="DUF2625"/>
</dbReference>
<dbReference type="RefSeq" id="WP_004722708.1">
    <property type="nucleotide sequence ID" value="NZ_BBRY01000001.1"/>
</dbReference>
<dbReference type="NCBIfam" id="NF008498">
    <property type="entry name" value="PRK11408.1-5"/>
    <property type="match status" value="1"/>
</dbReference>
<dbReference type="AlphaFoldDB" id="A0A6A1RNC1"/>
<dbReference type="EMBL" id="JAHWXT010000001">
    <property type="protein sequence ID" value="MCF0263219.1"/>
    <property type="molecule type" value="Genomic_DNA"/>
</dbReference>
<proteinExistence type="predicted"/>
<protein>
    <submittedName>
        <fullName evidence="1">DUF2625 domain-containing protein</fullName>
    </submittedName>
</protein>
<accession>A0A6A1RNC1</accession>
<gene>
    <name evidence="1" type="ORF">KW868_01840</name>
</gene>
<evidence type="ECO:0000313" key="1">
    <source>
        <dbReference type="EMBL" id="MCF0263219.1"/>
    </source>
</evidence>
<organism evidence="1 2">
    <name type="scientific">Acinetobacter guillouiae</name>
    <name type="common">Acinetobacter genomosp. 11</name>
    <dbReference type="NCBI Taxonomy" id="106649"/>
    <lineage>
        <taxon>Bacteria</taxon>
        <taxon>Pseudomonadati</taxon>
        <taxon>Pseudomonadota</taxon>
        <taxon>Gammaproteobacteria</taxon>
        <taxon>Moraxellales</taxon>
        <taxon>Moraxellaceae</taxon>
        <taxon>Acinetobacter</taxon>
    </lineage>
</organism>
<evidence type="ECO:0000313" key="2">
    <source>
        <dbReference type="Proteomes" id="UP000887320"/>
    </source>
</evidence>
<name>A0A6A1RNC1_ACIGI</name>
<dbReference type="Pfam" id="PF10946">
    <property type="entry name" value="DUF2625"/>
    <property type="match status" value="1"/>
</dbReference>
<dbReference type="Proteomes" id="UP000887320">
    <property type="component" value="Unassembled WGS sequence"/>
</dbReference>